<comment type="caution">
    <text evidence="1">The sequence shown here is derived from an EMBL/GenBank/DDBJ whole genome shotgun (WGS) entry which is preliminary data.</text>
</comment>
<reference evidence="1" key="1">
    <citation type="submission" date="2021-06" db="EMBL/GenBank/DDBJ databases">
        <authorList>
            <person name="Kallberg Y."/>
            <person name="Tangrot J."/>
            <person name="Rosling A."/>
        </authorList>
    </citation>
    <scope>NUCLEOTIDE SEQUENCE</scope>
    <source>
        <strain evidence="1">87-6 pot B 2015</strain>
    </source>
</reference>
<sequence>MTIIINVFGREEPLVNDNVLEREEPCIGRSFPRRHALTDEELCSLFRNQKNGTPRVNPTLSAYDDAASINSSLSNHDQAATTNDASNSRRQLPFGNWKFTIYRETYNFDGTGDGQNQNNGNISQYNNFHRYDDQNYEAAAIRHNTLTSGYPIHYENEYLKEISRWCTNPPYIDLSFNMIIKIDNHANWVPYKFNKLMLRAANNDLLLLVPNQNAPPLRLRVDVELFIWGIDWIYKPKNFCSYT</sequence>
<keyword evidence="2" id="KW-1185">Reference proteome</keyword>
<evidence type="ECO:0000313" key="2">
    <source>
        <dbReference type="Proteomes" id="UP000789375"/>
    </source>
</evidence>
<proteinExistence type="predicted"/>
<dbReference type="EMBL" id="CAJVPP010002989">
    <property type="protein sequence ID" value="CAG8617504.1"/>
    <property type="molecule type" value="Genomic_DNA"/>
</dbReference>
<organism evidence="1 2">
    <name type="scientific">Funneliformis mosseae</name>
    <name type="common">Endomycorrhizal fungus</name>
    <name type="synonym">Glomus mosseae</name>
    <dbReference type="NCBI Taxonomy" id="27381"/>
    <lineage>
        <taxon>Eukaryota</taxon>
        <taxon>Fungi</taxon>
        <taxon>Fungi incertae sedis</taxon>
        <taxon>Mucoromycota</taxon>
        <taxon>Glomeromycotina</taxon>
        <taxon>Glomeromycetes</taxon>
        <taxon>Glomerales</taxon>
        <taxon>Glomeraceae</taxon>
        <taxon>Funneliformis</taxon>
    </lineage>
</organism>
<dbReference type="Proteomes" id="UP000789375">
    <property type="component" value="Unassembled WGS sequence"/>
</dbReference>
<dbReference type="AlphaFoldDB" id="A0A9N9CWA3"/>
<name>A0A9N9CWA3_FUNMO</name>
<evidence type="ECO:0000313" key="1">
    <source>
        <dbReference type="EMBL" id="CAG8617504.1"/>
    </source>
</evidence>
<accession>A0A9N9CWA3</accession>
<gene>
    <name evidence="1" type="ORF">FMOSSE_LOCUS9797</name>
</gene>
<protein>
    <submittedName>
        <fullName evidence="1">9920_t:CDS:1</fullName>
    </submittedName>
</protein>